<gene>
    <name evidence="1" type="ORF">ACFSKO_13515</name>
</gene>
<protein>
    <submittedName>
        <fullName evidence="1">Uncharacterized protein</fullName>
    </submittedName>
</protein>
<dbReference type="Proteomes" id="UP001597294">
    <property type="component" value="Unassembled WGS sequence"/>
</dbReference>
<proteinExistence type="predicted"/>
<keyword evidence="2" id="KW-1185">Reference proteome</keyword>
<dbReference type="RefSeq" id="WP_380252480.1">
    <property type="nucleotide sequence ID" value="NZ_JBHUII010000006.1"/>
</dbReference>
<name>A0ABW5BP48_9PROT</name>
<accession>A0ABW5BP48</accession>
<evidence type="ECO:0000313" key="1">
    <source>
        <dbReference type="EMBL" id="MFD2206646.1"/>
    </source>
</evidence>
<comment type="caution">
    <text evidence="1">The sequence shown here is derived from an EMBL/GenBank/DDBJ whole genome shotgun (WGS) entry which is preliminary data.</text>
</comment>
<sequence length="272" mass="28183">MAQHNDLIIDDQTGADFLPDINSILMAILTQNSGNDEPPATVPFMFWAEPDADTLWQRNAANDGWVSRGSLSSGFGALAVRDAVDTDQITANAITLAKIASGTAGKFIGFDGSGNPAELDGGGKVVQMVNETYSTTATTTSNISPDDTIPQNTEGAEFFSKSITPTNSANLLRIDVVVHLGNSGSNQITVAGLFQDSIAGALSVGSGSSLQSDQIPETIAFTRWMTAGTTSEITFKIRCGASSGTTTINGAAGSNQYGGVLESSMTITEISA</sequence>
<organism evidence="1 2">
    <name type="scientific">Kiloniella antarctica</name>
    <dbReference type="NCBI Taxonomy" id="1550907"/>
    <lineage>
        <taxon>Bacteria</taxon>
        <taxon>Pseudomonadati</taxon>
        <taxon>Pseudomonadota</taxon>
        <taxon>Alphaproteobacteria</taxon>
        <taxon>Rhodospirillales</taxon>
        <taxon>Kiloniellaceae</taxon>
        <taxon>Kiloniella</taxon>
    </lineage>
</organism>
<evidence type="ECO:0000313" key="2">
    <source>
        <dbReference type="Proteomes" id="UP001597294"/>
    </source>
</evidence>
<reference evidence="2" key="1">
    <citation type="journal article" date="2019" name="Int. J. Syst. Evol. Microbiol.">
        <title>The Global Catalogue of Microorganisms (GCM) 10K type strain sequencing project: providing services to taxonomists for standard genome sequencing and annotation.</title>
        <authorList>
            <consortium name="The Broad Institute Genomics Platform"/>
            <consortium name="The Broad Institute Genome Sequencing Center for Infectious Disease"/>
            <person name="Wu L."/>
            <person name="Ma J."/>
        </authorList>
    </citation>
    <scope>NUCLEOTIDE SEQUENCE [LARGE SCALE GENOMIC DNA]</scope>
    <source>
        <strain evidence="2">CGMCC 4.7192</strain>
    </source>
</reference>
<dbReference type="EMBL" id="JBHUII010000006">
    <property type="protein sequence ID" value="MFD2206646.1"/>
    <property type="molecule type" value="Genomic_DNA"/>
</dbReference>
<dbReference type="Gene3D" id="2.60.120.1340">
    <property type="match status" value="1"/>
</dbReference>